<proteinExistence type="predicted"/>
<feature type="domain" description="Glycosyltransferase 2-like" evidence="1">
    <location>
        <begin position="6"/>
        <end position="135"/>
    </location>
</feature>
<dbReference type="Pfam" id="PF00535">
    <property type="entry name" value="Glycos_transf_2"/>
    <property type="match status" value="1"/>
</dbReference>
<dbReference type="Gene3D" id="3.90.550.10">
    <property type="entry name" value="Spore Coat Polysaccharide Biosynthesis Protein SpsA, Chain A"/>
    <property type="match status" value="1"/>
</dbReference>
<dbReference type="Proteomes" id="UP000290283">
    <property type="component" value="Unassembled WGS sequence"/>
</dbReference>
<dbReference type="InterPro" id="IPR050834">
    <property type="entry name" value="Glycosyltransf_2"/>
</dbReference>
<keyword evidence="2" id="KW-0808">Transferase</keyword>
<name>A0A4Q1K2C6_9FLAO</name>
<dbReference type="SUPFAM" id="SSF53448">
    <property type="entry name" value="Nucleotide-diphospho-sugar transferases"/>
    <property type="match status" value="1"/>
</dbReference>
<comment type="caution">
    <text evidence="2">The sequence shown here is derived from an EMBL/GenBank/DDBJ whole genome shotgun (WGS) entry which is preliminary data.</text>
</comment>
<dbReference type="InterPro" id="IPR001173">
    <property type="entry name" value="Glyco_trans_2-like"/>
</dbReference>
<protein>
    <submittedName>
        <fullName evidence="2">Glycosyltransferase</fullName>
    </submittedName>
</protein>
<dbReference type="RefSeq" id="WP_129435543.1">
    <property type="nucleotide sequence ID" value="NZ_SBKO01000002.1"/>
</dbReference>
<accession>A0A4Q1K2C6</accession>
<reference evidence="3" key="1">
    <citation type="submission" date="2019-01" db="EMBL/GenBank/DDBJ databases">
        <title>Cytophagaceae bacterium strain CAR-16.</title>
        <authorList>
            <person name="Chen W.-M."/>
        </authorList>
    </citation>
    <scope>NUCLEOTIDE SEQUENCE [LARGE SCALE GENOMIC DNA]</scope>
    <source>
        <strain evidence="3">LLJ-11</strain>
    </source>
</reference>
<dbReference type="InterPro" id="IPR029044">
    <property type="entry name" value="Nucleotide-diphossugar_trans"/>
</dbReference>
<dbReference type="PANTHER" id="PTHR43685:SF2">
    <property type="entry name" value="GLYCOSYLTRANSFERASE 2-LIKE DOMAIN-CONTAINING PROTEIN"/>
    <property type="match status" value="1"/>
</dbReference>
<dbReference type="AlphaFoldDB" id="A0A4Q1K2C6"/>
<sequence length="273" mass="31782">MNQLVSIIIPSFNNAETIIETLQSIEKQSYQNIEVIIVDDGSSDDLKSIVSEYQNSSPLTISYHFQDNAGPSVARNKGAQLARGTFLLFLDADDLIHENYVQKAVKVLNENPAINIVYADAEFFGAEIGKWELSEYNLQDFLKYNSIPIFAVIKKDVFHAVGNFDEQLTFTEDWELWIRIIKTYGGVYKIPETMYYYRKRFNKSSLSDNMNVNNNSDLSRLYIYNKHYDFYCENGLDLTSLINTTYHLKHFKKKYNNIWYKKLAAKFKNKNND</sequence>
<dbReference type="OrthoDB" id="597270at2"/>
<dbReference type="GO" id="GO:0016740">
    <property type="term" value="F:transferase activity"/>
    <property type="evidence" value="ECO:0007669"/>
    <property type="project" value="UniProtKB-KW"/>
</dbReference>
<evidence type="ECO:0000259" key="1">
    <source>
        <dbReference type="Pfam" id="PF00535"/>
    </source>
</evidence>
<evidence type="ECO:0000313" key="2">
    <source>
        <dbReference type="EMBL" id="RXR19085.1"/>
    </source>
</evidence>
<keyword evidence="3" id="KW-1185">Reference proteome</keyword>
<organism evidence="2 3">
    <name type="scientific">Flavobacterium amnicola</name>
    <dbReference type="NCBI Taxonomy" id="2506422"/>
    <lineage>
        <taxon>Bacteria</taxon>
        <taxon>Pseudomonadati</taxon>
        <taxon>Bacteroidota</taxon>
        <taxon>Flavobacteriia</taxon>
        <taxon>Flavobacteriales</taxon>
        <taxon>Flavobacteriaceae</taxon>
        <taxon>Flavobacterium</taxon>
    </lineage>
</organism>
<dbReference type="EMBL" id="SBKO01000002">
    <property type="protein sequence ID" value="RXR19085.1"/>
    <property type="molecule type" value="Genomic_DNA"/>
</dbReference>
<dbReference type="PANTHER" id="PTHR43685">
    <property type="entry name" value="GLYCOSYLTRANSFERASE"/>
    <property type="match status" value="1"/>
</dbReference>
<evidence type="ECO:0000313" key="3">
    <source>
        <dbReference type="Proteomes" id="UP000290283"/>
    </source>
</evidence>
<gene>
    <name evidence="2" type="ORF">EQG63_06475</name>
</gene>